<protein>
    <submittedName>
        <fullName evidence="1">Uncharacterized protein</fullName>
    </submittedName>
</protein>
<dbReference type="EMBL" id="LXQE01000061">
    <property type="protein sequence ID" value="RCJ40670.1"/>
    <property type="molecule type" value="Genomic_DNA"/>
</dbReference>
<name>A0A367RY59_NOSPU</name>
<organism evidence="1 2">
    <name type="scientific">Nostoc punctiforme NIES-2108</name>
    <dbReference type="NCBI Taxonomy" id="1356359"/>
    <lineage>
        <taxon>Bacteria</taxon>
        <taxon>Bacillati</taxon>
        <taxon>Cyanobacteriota</taxon>
        <taxon>Cyanophyceae</taxon>
        <taxon>Nostocales</taxon>
        <taxon>Nostocaceae</taxon>
        <taxon>Nostoc</taxon>
    </lineage>
</organism>
<reference evidence="1 2" key="1">
    <citation type="submission" date="2016-04" db="EMBL/GenBank/DDBJ databases">
        <authorList>
            <person name="Evans L.H."/>
            <person name="Alamgir A."/>
            <person name="Owens N."/>
            <person name="Weber N.D."/>
            <person name="Virtaneva K."/>
            <person name="Barbian K."/>
            <person name="Babar A."/>
            <person name="Rosenke K."/>
        </authorList>
    </citation>
    <scope>NUCLEOTIDE SEQUENCE [LARGE SCALE GENOMIC DNA]</scope>
    <source>
        <strain evidence="1">NIES-2108</strain>
    </source>
</reference>
<sequence length="157" mass="17925">MRVRKKEIDDFVSEKIIYSPTNEYRHCLHIFAAIGKELISIYALKSCKKQIAGLSPLHFKIKQSIGKRENPVTIYIDRELDELLKKFEGIPRSHVLERCLILEVDERISKWRCETPLQFIGLMSSETPLKDLKGEVSLGNESPAPIGRGNKYAQVAA</sequence>
<proteinExistence type="predicted"/>
<dbReference type="Proteomes" id="UP000252085">
    <property type="component" value="Unassembled WGS sequence"/>
</dbReference>
<gene>
    <name evidence="1" type="ORF">A6769_39610</name>
</gene>
<comment type="caution">
    <text evidence="1">The sequence shown here is derived from an EMBL/GenBank/DDBJ whole genome shotgun (WGS) entry which is preliminary data.</text>
</comment>
<accession>A0A367RY59</accession>
<evidence type="ECO:0000313" key="2">
    <source>
        <dbReference type="Proteomes" id="UP000252085"/>
    </source>
</evidence>
<evidence type="ECO:0000313" key="1">
    <source>
        <dbReference type="EMBL" id="RCJ40670.1"/>
    </source>
</evidence>
<dbReference type="AlphaFoldDB" id="A0A367RY59"/>